<reference evidence="1 2" key="1">
    <citation type="journal article" date="2022" name="Plant J.">
        <title>Chromosome-level genome of Camellia lanceoleosa provides a valuable resource for understanding genome evolution and self-incompatibility.</title>
        <authorList>
            <person name="Gong W."/>
            <person name="Xiao S."/>
            <person name="Wang L."/>
            <person name="Liao Z."/>
            <person name="Chang Y."/>
            <person name="Mo W."/>
            <person name="Hu G."/>
            <person name="Li W."/>
            <person name="Zhao G."/>
            <person name="Zhu H."/>
            <person name="Hu X."/>
            <person name="Ji K."/>
            <person name="Xiang X."/>
            <person name="Song Q."/>
            <person name="Yuan D."/>
            <person name="Jin S."/>
            <person name="Zhang L."/>
        </authorList>
    </citation>
    <scope>NUCLEOTIDE SEQUENCE [LARGE SCALE GENOMIC DNA]</scope>
    <source>
        <strain evidence="1">SQ_2022a</strain>
    </source>
</reference>
<dbReference type="EMBL" id="CM045761">
    <property type="protein sequence ID" value="KAI8016150.1"/>
    <property type="molecule type" value="Genomic_DNA"/>
</dbReference>
<accession>A0ACC0HS15</accession>
<evidence type="ECO:0000313" key="2">
    <source>
        <dbReference type="Proteomes" id="UP001060215"/>
    </source>
</evidence>
<evidence type="ECO:0000313" key="1">
    <source>
        <dbReference type="EMBL" id="KAI8016150.1"/>
    </source>
</evidence>
<protein>
    <submittedName>
        <fullName evidence="1">Uncharacterized protein</fullName>
    </submittedName>
</protein>
<gene>
    <name evidence="1" type="ORF">LOK49_LG05G01277</name>
</gene>
<organism evidence="1 2">
    <name type="scientific">Camellia lanceoleosa</name>
    <dbReference type="NCBI Taxonomy" id="1840588"/>
    <lineage>
        <taxon>Eukaryota</taxon>
        <taxon>Viridiplantae</taxon>
        <taxon>Streptophyta</taxon>
        <taxon>Embryophyta</taxon>
        <taxon>Tracheophyta</taxon>
        <taxon>Spermatophyta</taxon>
        <taxon>Magnoliopsida</taxon>
        <taxon>eudicotyledons</taxon>
        <taxon>Gunneridae</taxon>
        <taxon>Pentapetalae</taxon>
        <taxon>asterids</taxon>
        <taxon>Ericales</taxon>
        <taxon>Theaceae</taxon>
        <taxon>Camellia</taxon>
    </lineage>
</organism>
<proteinExistence type="predicted"/>
<comment type="caution">
    <text evidence="1">The sequence shown here is derived from an EMBL/GenBank/DDBJ whole genome shotgun (WGS) entry which is preliminary data.</text>
</comment>
<keyword evidence="2" id="KW-1185">Reference proteome</keyword>
<name>A0ACC0HS15_9ERIC</name>
<sequence length="190" mass="21711">MEQYTEGAFPYGLPNSTPLSSSEEFYFQNHTQSSLKASFVGGIMPLPSFGDHYNRTFPPPLVETSYTSLEAPLINNGNSNGADLGLPPPCKRAKLCSKGKDQRRPYNKFSPDETNKLIEGVKKYARMYGRWIKIKNEYFKNDPHRTSDNLKQKWKHMMRKRSQFEEAPYALIANKNAKFKSSKCKQGLNS</sequence>
<dbReference type="Proteomes" id="UP001060215">
    <property type="component" value="Chromosome 4"/>
</dbReference>